<dbReference type="RefSeq" id="WP_203383967.1">
    <property type="nucleotide sequence ID" value="NZ_JAENHP010000038.1"/>
</dbReference>
<protein>
    <submittedName>
        <fullName evidence="1">Uncharacterized protein</fullName>
    </submittedName>
</protein>
<sequence>MGTGIGLAGFLFWLGLRFSAETKRSIEQAVHRTTDEVSKQAGERERELRTRLDDLQVTLEQRLQEHAAGQDERVALLAQEPTFENLTGLLTEANKLEAFDNGRITVHASGDPDGLALRFSWHFNPDERERPQGPHLDIEVRTQDEVKSPTRRRVITLEWLPSESAVDVAEKVVARLREAGLWQGRESLDWQLALKNLQQSINVGMAARRRDGGAWPLTGSLVELVGDDWAITTNGLVCRSRNFSVAGGRLDRKLPFPQSGPDWADPDEWYRVVSRARTVFPRTYEVPQPGQGTWRPWVG</sequence>
<gene>
    <name evidence="1" type="ORF">JIG36_49835</name>
</gene>
<proteinExistence type="predicted"/>
<reference evidence="1 2" key="1">
    <citation type="submission" date="2021-01" db="EMBL/GenBank/DDBJ databases">
        <title>Actinoplanes sp. nov. LDG1-06 isolated from lichen.</title>
        <authorList>
            <person name="Saeng-In P."/>
            <person name="Phongsopitanun W."/>
            <person name="Kanchanasin P."/>
            <person name="Yuki M."/>
            <person name="Kudo T."/>
            <person name="Ohkuma M."/>
            <person name="Tanasupawat S."/>
        </authorList>
    </citation>
    <scope>NUCLEOTIDE SEQUENCE [LARGE SCALE GENOMIC DNA]</scope>
    <source>
        <strain evidence="1 2">LDG1-06</strain>
    </source>
</reference>
<evidence type="ECO:0000313" key="1">
    <source>
        <dbReference type="EMBL" id="MBM2623617.1"/>
    </source>
</evidence>
<dbReference type="Proteomes" id="UP000632138">
    <property type="component" value="Unassembled WGS sequence"/>
</dbReference>
<name>A0ABS2AUR4_9ACTN</name>
<keyword evidence="2" id="KW-1185">Reference proteome</keyword>
<comment type="caution">
    <text evidence="1">The sequence shown here is derived from an EMBL/GenBank/DDBJ whole genome shotgun (WGS) entry which is preliminary data.</text>
</comment>
<dbReference type="EMBL" id="JAENHP010000038">
    <property type="protein sequence ID" value="MBM2623617.1"/>
    <property type="molecule type" value="Genomic_DNA"/>
</dbReference>
<evidence type="ECO:0000313" key="2">
    <source>
        <dbReference type="Proteomes" id="UP000632138"/>
    </source>
</evidence>
<organism evidence="1 2">
    <name type="scientific">Paractinoplanes ovalisporus</name>
    <dbReference type="NCBI Taxonomy" id="2810368"/>
    <lineage>
        <taxon>Bacteria</taxon>
        <taxon>Bacillati</taxon>
        <taxon>Actinomycetota</taxon>
        <taxon>Actinomycetes</taxon>
        <taxon>Micromonosporales</taxon>
        <taxon>Micromonosporaceae</taxon>
        <taxon>Paractinoplanes</taxon>
    </lineage>
</organism>
<accession>A0ABS2AUR4</accession>